<dbReference type="InterPro" id="IPR009188">
    <property type="entry name" value="NiFe-hyd_mat_HypX/HoxX"/>
</dbReference>
<dbReference type="Gene3D" id="3.90.226.10">
    <property type="entry name" value="2-enoyl-CoA Hydratase, Chain A, domain 1"/>
    <property type="match status" value="1"/>
</dbReference>
<dbReference type="InterPro" id="IPR011034">
    <property type="entry name" value="Formyl_transferase-like_C_sf"/>
</dbReference>
<dbReference type="EMBL" id="AP014685">
    <property type="protein sequence ID" value="BAR54969.1"/>
    <property type="molecule type" value="Genomic_DNA"/>
</dbReference>
<dbReference type="InterPro" id="IPR005793">
    <property type="entry name" value="Formyl_trans_C"/>
</dbReference>
<dbReference type="PANTHER" id="PTHR43388:SF1">
    <property type="entry name" value="HYDROGENASE MATURATION FACTOR HOXX"/>
    <property type="match status" value="1"/>
</dbReference>
<dbReference type="Proteomes" id="UP000063308">
    <property type="component" value="Chromosome"/>
</dbReference>
<evidence type="ECO:0000259" key="1">
    <source>
        <dbReference type="Pfam" id="PF00551"/>
    </source>
</evidence>
<dbReference type="SUPFAM" id="SSF52096">
    <property type="entry name" value="ClpP/crotonase"/>
    <property type="match status" value="1"/>
</dbReference>
<dbReference type="PANTHER" id="PTHR43388">
    <property type="entry name" value="HYDROGENASE MATURATION FACTOR HOXX"/>
    <property type="match status" value="1"/>
</dbReference>
<reference evidence="3 4" key="1">
    <citation type="submission" date="2014-11" db="EMBL/GenBank/DDBJ databases">
        <title>Symbiosis island explosion on the genome of extra-slow-growing strains of soybean bradyrhizobia with massive insertion sequences.</title>
        <authorList>
            <person name="Iida T."/>
            <person name="Minamisawa K."/>
        </authorList>
    </citation>
    <scope>NUCLEOTIDE SEQUENCE [LARGE SCALE GENOMIC DNA]</scope>
    <source>
        <strain evidence="3 4">NK6</strain>
    </source>
</reference>
<dbReference type="CDD" id="cd08650">
    <property type="entry name" value="FMT_core_HypX_N"/>
    <property type="match status" value="1"/>
</dbReference>
<feature type="domain" description="Formyl transferase N-terminal" evidence="1">
    <location>
        <begin position="41"/>
        <end position="114"/>
    </location>
</feature>
<dbReference type="Pfam" id="PF02911">
    <property type="entry name" value="Formyl_trans_C"/>
    <property type="match status" value="1"/>
</dbReference>
<evidence type="ECO:0000313" key="3">
    <source>
        <dbReference type="EMBL" id="BAR54969.1"/>
    </source>
</evidence>
<organism evidence="3 4">
    <name type="scientific">Bradyrhizobium diazoefficiens</name>
    <dbReference type="NCBI Taxonomy" id="1355477"/>
    <lineage>
        <taxon>Bacteria</taxon>
        <taxon>Pseudomonadati</taxon>
        <taxon>Pseudomonadota</taxon>
        <taxon>Alphaproteobacteria</taxon>
        <taxon>Hyphomicrobiales</taxon>
        <taxon>Nitrobacteraceae</taxon>
        <taxon>Bradyrhizobium</taxon>
    </lineage>
</organism>
<dbReference type="InterPro" id="IPR047180">
    <property type="entry name" value="HoxX-like"/>
</dbReference>
<dbReference type="InterPro" id="IPR002376">
    <property type="entry name" value="Formyl_transf_N"/>
</dbReference>
<dbReference type="GO" id="GO:0003824">
    <property type="term" value="F:catalytic activity"/>
    <property type="evidence" value="ECO:0007669"/>
    <property type="project" value="InterPro"/>
</dbReference>
<dbReference type="InterPro" id="IPR029045">
    <property type="entry name" value="ClpP/crotonase-like_dom_sf"/>
</dbReference>
<proteinExistence type="predicted"/>
<evidence type="ECO:0000259" key="2">
    <source>
        <dbReference type="Pfam" id="PF02911"/>
    </source>
</evidence>
<name>A0A0E4BM39_9BRAD</name>
<dbReference type="SUPFAM" id="SSF53328">
    <property type="entry name" value="Formyltransferase"/>
    <property type="match status" value="1"/>
</dbReference>
<dbReference type="CDD" id="cd06558">
    <property type="entry name" value="crotonase-like"/>
    <property type="match status" value="1"/>
</dbReference>
<gene>
    <name evidence="3" type="ORF">NK6_1785</name>
</gene>
<accession>A0A0E4BM39</accession>
<sequence>MRILLLSHSFNSLTQRLHVELRERGHEVSVELDIHADVTRESVALHRPDLVIAPFLKRAIPDDVWRSVRCLVVHPGPPGDRGPAALDWAILEGVAEWGVTVLQADGEFDAGPVWSFRSFPMRCAAKSSIYRNELTSCAVAAVLEAVAAIEAGQAAPQPMQAGDPRIRVRGPCRQADRTIDWQHDSTMTVLRKINSADGMPGLVDSLFFQEVRLFDAHEAHDISGVPGTVIAQCEGALARATVDGAVWIGHVKRLAPKSLKLPAAKVFAAEAAYLPHRPGCGYAPIRYREHGEVGELAFSFFNGAMATGDCEALLGAYRAALERPTRVLLLTGGPDYWSNGIHLAEIEAAESAADESWRNINAIDDLARAIIETTDRLVVSVIRGNAGAGGVFLSLAADEVWASDQIILNPHYKDMGNLYGSEYWTYLLPRRAGAVNATRITQCRLPMGVAEARRLAIVDRVLSGEGLADASLVQSGAAMASDAGFAARLAAKQQRRAADEAEKPLQSYRDEELRRMKLNFYGFDPSYHVARYNFIHKVPKSRTPLTIAGHRIRRAPGRPVGMAVSS</sequence>
<dbReference type="Gene3D" id="3.40.50.12230">
    <property type="match status" value="1"/>
</dbReference>
<dbReference type="Pfam" id="PF00378">
    <property type="entry name" value="ECH_1"/>
    <property type="match status" value="1"/>
</dbReference>
<dbReference type="InterPro" id="IPR001753">
    <property type="entry name" value="Enoyl-CoA_hydra/iso"/>
</dbReference>
<protein>
    <submittedName>
        <fullName evidence="3">Sensor protein</fullName>
    </submittedName>
</protein>
<feature type="domain" description="Formyl transferase C-terminal" evidence="2">
    <location>
        <begin position="173"/>
        <end position="258"/>
    </location>
</feature>
<dbReference type="AlphaFoldDB" id="A0A0E4BM39"/>
<dbReference type="SUPFAM" id="SSF50486">
    <property type="entry name" value="FMT C-terminal domain-like"/>
    <property type="match status" value="1"/>
</dbReference>
<evidence type="ECO:0000313" key="4">
    <source>
        <dbReference type="Proteomes" id="UP000063308"/>
    </source>
</evidence>
<dbReference type="CDD" id="cd08701">
    <property type="entry name" value="FMT_C_HypX"/>
    <property type="match status" value="1"/>
</dbReference>
<dbReference type="InterPro" id="IPR036477">
    <property type="entry name" value="Formyl_transf_N_sf"/>
</dbReference>
<dbReference type="Pfam" id="PF00551">
    <property type="entry name" value="Formyl_trans_N"/>
    <property type="match status" value="1"/>
</dbReference>
<dbReference type="PIRSF" id="PIRSF006787">
    <property type="entry name" value="Hydrgn_mat_HoxX"/>
    <property type="match status" value="1"/>
</dbReference>